<dbReference type="RefSeq" id="WP_213367198.1">
    <property type="nucleotide sequence ID" value="NZ_QTKX01000001.1"/>
</dbReference>
<organism evidence="2 3">
    <name type="scientific">Mesobacillus boroniphilus</name>
    <dbReference type="NCBI Taxonomy" id="308892"/>
    <lineage>
        <taxon>Bacteria</taxon>
        <taxon>Bacillati</taxon>
        <taxon>Bacillota</taxon>
        <taxon>Bacilli</taxon>
        <taxon>Bacillales</taxon>
        <taxon>Bacillaceae</taxon>
        <taxon>Mesobacillus</taxon>
    </lineage>
</organism>
<keyword evidence="1" id="KW-1133">Transmembrane helix</keyword>
<dbReference type="InterPro" id="IPR048147">
    <property type="entry name" value="CBO0543-like"/>
</dbReference>
<feature type="transmembrane region" description="Helical" evidence="1">
    <location>
        <begin position="95"/>
        <end position="112"/>
    </location>
</feature>
<name>A0A944CJJ0_9BACI</name>
<keyword evidence="3" id="KW-1185">Reference proteome</keyword>
<feature type="transmembrane region" description="Helical" evidence="1">
    <location>
        <begin position="149"/>
        <end position="170"/>
    </location>
</feature>
<dbReference type="AlphaFoldDB" id="A0A944CJJ0"/>
<gene>
    <name evidence="2" type="ORF">DYI25_04205</name>
</gene>
<dbReference type="Proteomes" id="UP000761411">
    <property type="component" value="Unassembled WGS sequence"/>
</dbReference>
<evidence type="ECO:0000313" key="2">
    <source>
        <dbReference type="EMBL" id="MBS8263645.1"/>
    </source>
</evidence>
<feature type="transmembrane region" description="Helical" evidence="1">
    <location>
        <begin position="29"/>
        <end position="46"/>
    </location>
</feature>
<accession>A0A944CJJ0</accession>
<sequence length="174" mass="21223">MHFIYNGLFLIAGIIWGDWKRWRDYYPTILYYFIGDLLNFALLYNFSMWTYQETILGEEILRNHTIISLMIMVIVYPSTILIYLGRFPQTRWKKLAWVSFWAFLYTFVEFINEKYLNLINHHHGWNIGWSLLFNFVMFSLLRIHFKNPFLAWGLSIPWVIYLLNAFNVPIERMK</sequence>
<keyword evidence="1" id="KW-0472">Membrane</keyword>
<dbReference type="EMBL" id="QTKX01000001">
    <property type="protein sequence ID" value="MBS8263645.1"/>
    <property type="molecule type" value="Genomic_DNA"/>
</dbReference>
<keyword evidence="1" id="KW-0812">Transmembrane</keyword>
<reference evidence="2 3" key="1">
    <citation type="journal article" date="2021" name="Microorganisms">
        <title>Bacterial Dimethylsulfoniopropionate Biosynthesis in the East China Sea.</title>
        <authorList>
            <person name="Liu J."/>
            <person name="Zhang Y."/>
            <person name="Liu J."/>
            <person name="Zhong H."/>
            <person name="Williams B.T."/>
            <person name="Zheng Y."/>
            <person name="Curson A.R.J."/>
            <person name="Sun C."/>
            <person name="Sun H."/>
            <person name="Song D."/>
            <person name="Wagner Mackenzie B."/>
            <person name="Bermejo Martinez A."/>
            <person name="Todd J.D."/>
            <person name="Zhang X.H."/>
        </authorList>
    </citation>
    <scope>NUCLEOTIDE SEQUENCE [LARGE SCALE GENOMIC DNA]</scope>
    <source>
        <strain evidence="2 3">ESS08</strain>
    </source>
</reference>
<comment type="caution">
    <text evidence="2">The sequence shown here is derived from an EMBL/GenBank/DDBJ whole genome shotgun (WGS) entry which is preliminary data.</text>
</comment>
<dbReference type="NCBIfam" id="NF041644">
    <property type="entry name" value="CBO0543_fam"/>
    <property type="match status" value="1"/>
</dbReference>
<feature type="transmembrane region" description="Helical" evidence="1">
    <location>
        <begin position="66"/>
        <end position="83"/>
    </location>
</feature>
<evidence type="ECO:0000256" key="1">
    <source>
        <dbReference type="SAM" id="Phobius"/>
    </source>
</evidence>
<proteinExistence type="predicted"/>
<protein>
    <submittedName>
        <fullName evidence="2">Uncharacterized protein</fullName>
    </submittedName>
</protein>
<feature type="transmembrane region" description="Helical" evidence="1">
    <location>
        <begin position="124"/>
        <end position="143"/>
    </location>
</feature>
<evidence type="ECO:0000313" key="3">
    <source>
        <dbReference type="Proteomes" id="UP000761411"/>
    </source>
</evidence>